<protein>
    <submittedName>
        <fullName evidence="2">Uncharacterized protein</fullName>
    </submittedName>
</protein>
<feature type="region of interest" description="Disordered" evidence="1">
    <location>
        <begin position="1"/>
        <end position="27"/>
    </location>
</feature>
<proteinExistence type="predicted"/>
<reference evidence="3" key="1">
    <citation type="submission" date="2014-09" db="EMBL/GenBank/DDBJ databases">
        <authorList>
            <person name="Mudge J."/>
            <person name="Ramaraj T."/>
            <person name="Lindquist I.E."/>
            <person name="Bharti A.K."/>
            <person name="Sundararajan A."/>
            <person name="Cameron C.T."/>
            <person name="Woodward J.E."/>
            <person name="May G.D."/>
            <person name="Brubaker C."/>
            <person name="Broadhvest J."/>
            <person name="Wilkins T.A."/>
        </authorList>
    </citation>
    <scope>NUCLEOTIDE SEQUENCE</scope>
    <source>
        <strain evidence="3">cv. AKA8401</strain>
    </source>
</reference>
<sequence>MRNGPKMKKMGQSTKPTRLGLPHMGIPHDRVNLAESKHDSRGCTRACSYRAQVESNSEKATFEGS</sequence>
<evidence type="ECO:0000256" key="1">
    <source>
        <dbReference type="SAM" id="MobiDB-lite"/>
    </source>
</evidence>
<dbReference type="EMBL" id="JRRC01419269">
    <property type="protein sequence ID" value="KHG04841.1"/>
    <property type="molecule type" value="Genomic_DNA"/>
</dbReference>
<dbReference type="AlphaFoldDB" id="A0A0B0N124"/>
<name>A0A0B0N124_GOSAR</name>
<accession>A0A0B0N124</accession>
<gene>
    <name evidence="2" type="ORF">F383_29330</name>
</gene>
<evidence type="ECO:0000313" key="3">
    <source>
        <dbReference type="Proteomes" id="UP000032142"/>
    </source>
</evidence>
<dbReference type="Proteomes" id="UP000032142">
    <property type="component" value="Unassembled WGS sequence"/>
</dbReference>
<keyword evidence="3" id="KW-1185">Reference proteome</keyword>
<evidence type="ECO:0000313" key="2">
    <source>
        <dbReference type="EMBL" id="KHG04841.1"/>
    </source>
</evidence>
<comment type="caution">
    <text evidence="2">The sequence shown here is derived from an EMBL/GenBank/DDBJ whole genome shotgun (WGS) entry which is preliminary data.</text>
</comment>
<organism evidence="2 3">
    <name type="scientific">Gossypium arboreum</name>
    <name type="common">Tree cotton</name>
    <name type="synonym">Gossypium nanking</name>
    <dbReference type="NCBI Taxonomy" id="29729"/>
    <lineage>
        <taxon>Eukaryota</taxon>
        <taxon>Viridiplantae</taxon>
        <taxon>Streptophyta</taxon>
        <taxon>Embryophyta</taxon>
        <taxon>Tracheophyta</taxon>
        <taxon>Spermatophyta</taxon>
        <taxon>Magnoliopsida</taxon>
        <taxon>eudicotyledons</taxon>
        <taxon>Gunneridae</taxon>
        <taxon>Pentapetalae</taxon>
        <taxon>rosids</taxon>
        <taxon>malvids</taxon>
        <taxon>Malvales</taxon>
        <taxon>Malvaceae</taxon>
        <taxon>Malvoideae</taxon>
        <taxon>Gossypium</taxon>
    </lineage>
</organism>